<protein>
    <submittedName>
        <fullName evidence="1">Uncharacterized protein</fullName>
    </submittedName>
</protein>
<dbReference type="EMBL" id="CP022313">
    <property type="protein sequence ID" value="AXJ04913.1"/>
    <property type="molecule type" value="Genomic_DNA"/>
</dbReference>
<name>A0A345UWR1_PSEFL</name>
<gene>
    <name evidence="1" type="ORF">CFN16_12535</name>
</gene>
<sequence>MIIKLSPIRMEGAMTLSKSGDALTIDGETFDFTALPEGAVLPVEAVGSPRVVQPVERIGGQLIITLALPIAVDASEAACFPADIANPPDGEVSLPR</sequence>
<dbReference type="Proteomes" id="UP000254535">
    <property type="component" value="Chromosome"/>
</dbReference>
<organism evidence="1 2">
    <name type="scientific">Pseudomonas fluorescens</name>
    <dbReference type="NCBI Taxonomy" id="294"/>
    <lineage>
        <taxon>Bacteria</taxon>
        <taxon>Pseudomonadati</taxon>
        <taxon>Pseudomonadota</taxon>
        <taxon>Gammaproteobacteria</taxon>
        <taxon>Pseudomonadales</taxon>
        <taxon>Pseudomonadaceae</taxon>
        <taxon>Pseudomonas</taxon>
    </lineage>
</organism>
<accession>A0A345UWR1</accession>
<evidence type="ECO:0000313" key="2">
    <source>
        <dbReference type="Proteomes" id="UP000254535"/>
    </source>
</evidence>
<dbReference type="RefSeq" id="WP_115077755.1">
    <property type="nucleotide sequence ID" value="NZ_CP022313.1"/>
</dbReference>
<reference evidence="1 2" key="1">
    <citation type="submission" date="2017-07" db="EMBL/GenBank/DDBJ databases">
        <title>Genome sequence of Pseudomonas NEP1.</title>
        <authorList>
            <person name="Nascimento F.X."/>
        </authorList>
    </citation>
    <scope>NUCLEOTIDE SEQUENCE [LARGE SCALE GENOMIC DNA]</scope>
    <source>
        <strain evidence="1 2">NEP1</strain>
    </source>
</reference>
<dbReference type="AlphaFoldDB" id="A0A345UWR1"/>
<proteinExistence type="predicted"/>
<evidence type="ECO:0000313" key="1">
    <source>
        <dbReference type="EMBL" id="AXJ04913.1"/>
    </source>
</evidence>